<evidence type="ECO:0000256" key="1">
    <source>
        <dbReference type="SAM" id="MobiDB-lite"/>
    </source>
</evidence>
<keyword evidence="3" id="KW-1185">Reference proteome</keyword>
<protein>
    <submittedName>
        <fullName evidence="2">Uncharacterized protein</fullName>
    </submittedName>
</protein>
<accession>Q1LFB2</accession>
<proteinExistence type="predicted"/>
<keyword evidence="2" id="KW-0614">Plasmid</keyword>
<dbReference type="HOGENOM" id="CLU_2331653_0_0_4"/>
<dbReference type="KEGG" id="rme:Rmet_4298"/>
<geneLocation type="plasmid" evidence="2 3">
    <name>megaplasmid</name>
</geneLocation>
<reference evidence="3" key="1">
    <citation type="journal article" date="2010" name="PLoS ONE">
        <title>The complete genome sequence of Cupriavidus metallidurans strain CH34, a master survivalist in harsh and anthropogenic environments.</title>
        <authorList>
            <person name="Janssen P.J."/>
            <person name="Van Houdt R."/>
            <person name="Moors H."/>
            <person name="Monsieurs P."/>
            <person name="Morin N."/>
            <person name="Michaux A."/>
            <person name="Benotmane M.A."/>
            <person name="Leys N."/>
            <person name="Vallaeys T."/>
            <person name="Lapidus A."/>
            <person name="Monchy S."/>
            <person name="Medigue C."/>
            <person name="Taghavi S."/>
            <person name="McCorkle S."/>
            <person name="Dunn J."/>
            <person name="van der Lelie D."/>
            <person name="Mergeay M."/>
        </authorList>
    </citation>
    <scope>NUCLEOTIDE SEQUENCE [LARGE SCALE GENOMIC DNA]</scope>
    <source>
        <strain evidence="3">ATCC 43123 / DSM 2839 / NBRC 102507 / CH34</strain>
    </source>
</reference>
<gene>
    <name evidence="2" type="ordered locus">Rmet_4298</name>
</gene>
<dbReference type="AlphaFoldDB" id="Q1LFB2"/>
<feature type="region of interest" description="Disordered" evidence="1">
    <location>
        <begin position="71"/>
        <end position="98"/>
    </location>
</feature>
<evidence type="ECO:0000313" key="2">
    <source>
        <dbReference type="EMBL" id="ABF11164.1"/>
    </source>
</evidence>
<dbReference type="EMBL" id="CP000353">
    <property type="protein sequence ID" value="ABF11164.1"/>
    <property type="molecule type" value="Genomic_DNA"/>
</dbReference>
<dbReference type="Proteomes" id="UP000002429">
    <property type="component" value="Plasmid megaplasmid"/>
</dbReference>
<name>Q1LFB2_CUPMC</name>
<organism evidence="2 3">
    <name type="scientific">Cupriavidus metallidurans (strain ATCC 43123 / DSM 2839 / NBRC 102507 / CH34)</name>
    <name type="common">Ralstonia metallidurans</name>
    <dbReference type="NCBI Taxonomy" id="266264"/>
    <lineage>
        <taxon>Bacteria</taxon>
        <taxon>Pseudomonadati</taxon>
        <taxon>Pseudomonadota</taxon>
        <taxon>Betaproteobacteria</taxon>
        <taxon>Burkholderiales</taxon>
        <taxon>Burkholderiaceae</taxon>
        <taxon>Cupriavidus</taxon>
    </lineage>
</organism>
<evidence type="ECO:0000313" key="3">
    <source>
        <dbReference type="Proteomes" id="UP000002429"/>
    </source>
</evidence>
<sequence>MTRLQSGTQQDMDDFMQQVYCDFPTKHQSAFGKFMKEAEAGRALLHGLGSVRLRHHAVVVGAFCGTGHDPGQLSGIESPEPATLPRPVGSPGITGNFA</sequence>